<accession>A0A164NAT1</accession>
<proteinExistence type="predicted"/>
<keyword evidence="2" id="KW-1185">Reference proteome</keyword>
<protein>
    <submittedName>
        <fullName evidence="1">Uncharacterized protein</fullName>
    </submittedName>
</protein>
<comment type="caution">
    <text evidence="1">The sequence shown here is derived from an EMBL/GenBank/DDBJ whole genome shotgun (WGS) entry which is preliminary data.</text>
</comment>
<sequence>MMMLLFRKHVGKSSVKENVDEWDNILPMTSIADSEIAGRLTGDSC</sequence>
<dbReference type="AlphaFoldDB" id="A0A164NAT1"/>
<organism evidence="1 2">
    <name type="scientific">Daphnia magna</name>
    <dbReference type="NCBI Taxonomy" id="35525"/>
    <lineage>
        <taxon>Eukaryota</taxon>
        <taxon>Metazoa</taxon>
        <taxon>Ecdysozoa</taxon>
        <taxon>Arthropoda</taxon>
        <taxon>Crustacea</taxon>
        <taxon>Branchiopoda</taxon>
        <taxon>Diplostraca</taxon>
        <taxon>Cladocera</taxon>
        <taxon>Anomopoda</taxon>
        <taxon>Daphniidae</taxon>
        <taxon>Daphnia</taxon>
    </lineage>
</organism>
<dbReference type="EMBL" id="LRGB01002860">
    <property type="protein sequence ID" value="KZS05788.1"/>
    <property type="molecule type" value="Genomic_DNA"/>
</dbReference>
<dbReference type="Proteomes" id="UP000076858">
    <property type="component" value="Unassembled WGS sequence"/>
</dbReference>
<gene>
    <name evidence="1" type="ORF">APZ42_030768</name>
</gene>
<evidence type="ECO:0000313" key="1">
    <source>
        <dbReference type="EMBL" id="KZS05788.1"/>
    </source>
</evidence>
<evidence type="ECO:0000313" key="2">
    <source>
        <dbReference type="Proteomes" id="UP000076858"/>
    </source>
</evidence>
<name>A0A164NAT1_9CRUS</name>
<reference evidence="1 2" key="1">
    <citation type="submission" date="2016-03" db="EMBL/GenBank/DDBJ databases">
        <title>EvidentialGene: Evidence-directed Construction of Genes on Genomes.</title>
        <authorList>
            <person name="Gilbert D.G."/>
            <person name="Choi J.-H."/>
            <person name="Mockaitis K."/>
            <person name="Colbourne J."/>
            <person name="Pfrender M."/>
        </authorList>
    </citation>
    <scope>NUCLEOTIDE SEQUENCE [LARGE SCALE GENOMIC DNA]</scope>
    <source>
        <strain evidence="1 2">Xinb3</strain>
        <tissue evidence="1">Complete organism</tissue>
    </source>
</reference>